<evidence type="ECO:0000313" key="3">
    <source>
        <dbReference type="EMBL" id="PIW36510.1"/>
    </source>
</evidence>
<evidence type="ECO:0000256" key="1">
    <source>
        <dbReference type="SAM" id="Phobius"/>
    </source>
</evidence>
<dbReference type="Gene3D" id="1.10.3730.20">
    <property type="match status" value="1"/>
</dbReference>
<feature type="transmembrane region" description="Helical" evidence="1">
    <location>
        <begin position="243"/>
        <end position="263"/>
    </location>
</feature>
<reference evidence="3 4" key="1">
    <citation type="submission" date="2017-09" db="EMBL/GenBank/DDBJ databases">
        <title>Depth-based differentiation of microbial function through sediment-hosted aquifers and enrichment of novel symbionts in the deep terrestrial subsurface.</title>
        <authorList>
            <person name="Probst A.J."/>
            <person name="Ladd B."/>
            <person name="Jarett J.K."/>
            <person name="Geller-Mcgrath D.E."/>
            <person name="Sieber C.M."/>
            <person name="Emerson J.B."/>
            <person name="Anantharaman K."/>
            <person name="Thomas B.C."/>
            <person name="Malmstrom R."/>
            <person name="Stieglmeier M."/>
            <person name="Klingl A."/>
            <person name="Woyke T."/>
            <person name="Ryan C.M."/>
            <person name="Banfield J.F."/>
        </authorList>
    </citation>
    <scope>NUCLEOTIDE SEQUENCE [LARGE SCALE GENOMIC DNA]</scope>
    <source>
        <strain evidence="3">CG15_BIG_FIL_POST_REV_8_21_14_020_45_12</strain>
    </source>
</reference>
<keyword evidence="1" id="KW-1133">Transmembrane helix</keyword>
<keyword evidence="1" id="KW-0812">Transmembrane</keyword>
<dbReference type="InterPro" id="IPR000620">
    <property type="entry name" value="EamA_dom"/>
</dbReference>
<dbReference type="Pfam" id="PF00892">
    <property type="entry name" value="EamA"/>
    <property type="match status" value="2"/>
</dbReference>
<sequence>MKISPDVLFGVVAMLGFGCANLMSQPVAKQVGAARALLWRTIFTITLSGIAALSLGDWHRLTASAVLQSLFLGAVSYIPIYCFYKAIEHGKLGVVVPIANAYALITVAAGVLILGEVLTPGIVLGVLCTTLGLVIMTCNPKDWRKSDVWHWRSGAPYALITMVTWGLFFPAIQIPAKQLGAVTNTFFVEAAVGVVAIGHGVYLRQSLAPPTGRYLVLVFGAALAGVVASLGMYTGLAVGSVSIVGPVAAASPVVAGIGAWLCFGEKLRPVQYLAAVTTVAGVAGLALLAGG</sequence>
<feature type="transmembrane region" description="Helical" evidence="1">
    <location>
        <begin position="61"/>
        <end position="80"/>
    </location>
</feature>
<dbReference type="PANTHER" id="PTHR22911">
    <property type="entry name" value="ACYL-MALONYL CONDENSING ENZYME-RELATED"/>
    <property type="match status" value="1"/>
</dbReference>
<feature type="transmembrane region" description="Helical" evidence="1">
    <location>
        <begin position="117"/>
        <end position="136"/>
    </location>
</feature>
<feature type="transmembrane region" description="Helical" evidence="1">
    <location>
        <begin position="157"/>
        <end position="176"/>
    </location>
</feature>
<name>A0A2M7H2Q6_9BACT</name>
<feature type="transmembrane region" description="Helical" evidence="1">
    <location>
        <begin position="36"/>
        <end position="55"/>
    </location>
</feature>
<organism evidence="3 4">
    <name type="scientific">Candidatus Kerfeldbacteria bacterium CG15_BIG_FIL_POST_REV_8_21_14_020_45_12</name>
    <dbReference type="NCBI Taxonomy" id="2014247"/>
    <lineage>
        <taxon>Bacteria</taxon>
        <taxon>Candidatus Kerfeldiibacteriota</taxon>
    </lineage>
</organism>
<feature type="transmembrane region" description="Helical" evidence="1">
    <location>
        <begin position="214"/>
        <end position="237"/>
    </location>
</feature>
<gene>
    <name evidence="3" type="ORF">COW24_04855</name>
</gene>
<keyword evidence="1" id="KW-0472">Membrane</keyword>
<dbReference type="GO" id="GO:0016020">
    <property type="term" value="C:membrane"/>
    <property type="evidence" value="ECO:0007669"/>
    <property type="project" value="InterPro"/>
</dbReference>
<feature type="domain" description="EamA" evidence="2">
    <location>
        <begin position="7"/>
        <end position="137"/>
    </location>
</feature>
<dbReference type="InterPro" id="IPR037185">
    <property type="entry name" value="EmrE-like"/>
</dbReference>
<feature type="transmembrane region" description="Helical" evidence="1">
    <location>
        <begin position="6"/>
        <end position="24"/>
    </location>
</feature>
<protein>
    <recommendedName>
        <fullName evidence="2">EamA domain-containing protein</fullName>
    </recommendedName>
</protein>
<proteinExistence type="predicted"/>
<dbReference type="EMBL" id="PFGC01000050">
    <property type="protein sequence ID" value="PIW36510.1"/>
    <property type="molecule type" value="Genomic_DNA"/>
</dbReference>
<dbReference type="PANTHER" id="PTHR22911:SF137">
    <property type="entry name" value="SOLUTE CARRIER FAMILY 35 MEMBER G2-RELATED"/>
    <property type="match status" value="1"/>
</dbReference>
<evidence type="ECO:0000259" key="2">
    <source>
        <dbReference type="Pfam" id="PF00892"/>
    </source>
</evidence>
<feature type="domain" description="EamA" evidence="2">
    <location>
        <begin position="153"/>
        <end position="285"/>
    </location>
</feature>
<dbReference type="AlphaFoldDB" id="A0A2M7H2Q6"/>
<dbReference type="SUPFAM" id="SSF103481">
    <property type="entry name" value="Multidrug resistance efflux transporter EmrE"/>
    <property type="match status" value="2"/>
</dbReference>
<comment type="caution">
    <text evidence="3">The sequence shown here is derived from an EMBL/GenBank/DDBJ whole genome shotgun (WGS) entry which is preliminary data.</text>
</comment>
<accession>A0A2M7H2Q6</accession>
<feature type="transmembrane region" description="Helical" evidence="1">
    <location>
        <begin position="92"/>
        <end position="111"/>
    </location>
</feature>
<feature type="transmembrane region" description="Helical" evidence="1">
    <location>
        <begin position="270"/>
        <end position="289"/>
    </location>
</feature>
<feature type="transmembrane region" description="Helical" evidence="1">
    <location>
        <begin position="182"/>
        <end position="202"/>
    </location>
</feature>
<dbReference type="PROSITE" id="PS51257">
    <property type="entry name" value="PROKAR_LIPOPROTEIN"/>
    <property type="match status" value="1"/>
</dbReference>
<evidence type="ECO:0000313" key="4">
    <source>
        <dbReference type="Proteomes" id="UP000230292"/>
    </source>
</evidence>
<dbReference type="Proteomes" id="UP000230292">
    <property type="component" value="Unassembled WGS sequence"/>
</dbReference>